<proteinExistence type="inferred from homology"/>
<evidence type="ECO:0000256" key="5">
    <source>
        <dbReference type="ARBA" id="ARBA00023040"/>
    </source>
</evidence>
<evidence type="ECO:0000256" key="7">
    <source>
        <dbReference type="ARBA" id="ARBA00023157"/>
    </source>
</evidence>
<evidence type="ECO:0000256" key="2">
    <source>
        <dbReference type="ARBA" id="ARBA00022475"/>
    </source>
</evidence>
<keyword evidence="3 11" id="KW-0812">Transmembrane</keyword>
<evidence type="ECO:0000256" key="11">
    <source>
        <dbReference type="RuleBase" id="RU000688"/>
    </source>
</evidence>
<evidence type="ECO:0000256" key="10">
    <source>
        <dbReference type="ARBA" id="ARBA00023224"/>
    </source>
</evidence>
<evidence type="ECO:0000313" key="15">
    <source>
        <dbReference type="EMBL" id="KAH1178330.1"/>
    </source>
</evidence>
<evidence type="ECO:0000256" key="6">
    <source>
        <dbReference type="ARBA" id="ARBA00023136"/>
    </source>
</evidence>
<feature type="transmembrane region" description="Helical" evidence="13">
    <location>
        <begin position="161"/>
        <end position="191"/>
    </location>
</feature>
<keyword evidence="4 13" id="KW-1133">Transmembrane helix</keyword>
<dbReference type="Gene3D" id="1.20.1070.10">
    <property type="entry name" value="Rhodopsin 7-helix transmembrane proteins"/>
    <property type="match status" value="1"/>
</dbReference>
<dbReference type="PRINTS" id="PR01101">
    <property type="entry name" value="5HTRECEPTOR"/>
</dbReference>
<feature type="compositionally biased region" description="Low complexity" evidence="12">
    <location>
        <begin position="63"/>
        <end position="72"/>
    </location>
</feature>
<comment type="subcellular location">
    <subcellularLocation>
        <location evidence="1">Cell membrane</location>
        <topology evidence="1">Multi-pass membrane protein</topology>
    </subcellularLocation>
</comment>
<name>A0A9D3XFP7_9SAUR</name>
<organism evidence="15 16">
    <name type="scientific">Mauremys mutica</name>
    <name type="common">yellowpond turtle</name>
    <dbReference type="NCBI Taxonomy" id="74926"/>
    <lineage>
        <taxon>Eukaryota</taxon>
        <taxon>Metazoa</taxon>
        <taxon>Chordata</taxon>
        <taxon>Craniata</taxon>
        <taxon>Vertebrata</taxon>
        <taxon>Euteleostomi</taxon>
        <taxon>Archelosauria</taxon>
        <taxon>Testudinata</taxon>
        <taxon>Testudines</taxon>
        <taxon>Cryptodira</taxon>
        <taxon>Durocryptodira</taxon>
        <taxon>Testudinoidea</taxon>
        <taxon>Geoemydidae</taxon>
        <taxon>Geoemydinae</taxon>
        <taxon>Mauremys</taxon>
    </lineage>
</organism>
<feature type="transmembrane region" description="Helical" evidence="13">
    <location>
        <begin position="409"/>
        <end position="429"/>
    </location>
</feature>
<feature type="region of interest" description="Disordered" evidence="12">
    <location>
        <begin position="1"/>
        <end position="133"/>
    </location>
</feature>
<dbReference type="GO" id="GO:0071880">
    <property type="term" value="P:adenylate cyclase-activating adrenergic receptor signaling pathway"/>
    <property type="evidence" value="ECO:0007669"/>
    <property type="project" value="TreeGrafter"/>
</dbReference>
<dbReference type="PANTHER" id="PTHR24248">
    <property type="entry name" value="ADRENERGIC RECEPTOR-RELATED G-PROTEIN COUPLED RECEPTOR"/>
    <property type="match status" value="1"/>
</dbReference>
<dbReference type="PRINTS" id="PR00237">
    <property type="entry name" value="GPCRRHODOPSN"/>
</dbReference>
<keyword evidence="2" id="KW-1003">Cell membrane</keyword>
<dbReference type="CDD" id="cd15328">
    <property type="entry name" value="7tmA_5-HT5"/>
    <property type="match status" value="1"/>
</dbReference>
<feature type="transmembrane region" description="Helical" evidence="13">
    <location>
        <begin position="282"/>
        <end position="304"/>
    </location>
</feature>
<feature type="transmembrane region" description="Helical" evidence="13">
    <location>
        <begin position="324"/>
        <end position="346"/>
    </location>
</feature>
<dbReference type="Proteomes" id="UP000827986">
    <property type="component" value="Unassembled WGS sequence"/>
</dbReference>
<dbReference type="OrthoDB" id="5957871at2759"/>
<reference evidence="15" key="1">
    <citation type="submission" date="2021-09" db="EMBL/GenBank/DDBJ databases">
        <title>The genome of Mauremys mutica provides insights into the evolution of semi-aquatic lifestyle.</title>
        <authorList>
            <person name="Gong S."/>
            <person name="Gao Y."/>
        </authorList>
    </citation>
    <scope>NUCLEOTIDE SEQUENCE</scope>
    <source>
        <strain evidence="15">MM-2020</strain>
        <tissue evidence="15">Muscle</tissue>
    </source>
</reference>
<feature type="transmembrane region" description="Helical" evidence="13">
    <location>
        <begin position="449"/>
        <end position="467"/>
    </location>
</feature>
<dbReference type="FunFam" id="1.20.1070.10:FF:000089">
    <property type="entry name" value="5-hydroxytryptamine receptor 5A"/>
    <property type="match status" value="1"/>
</dbReference>
<evidence type="ECO:0000259" key="14">
    <source>
        <dbReference type="PROSITE" id="PS50262"/>
    </source>
</evidence>
<dbReference type="GO" id="GO:0043410">
    <property type="term" value="P:positive regulation of MAPK cascade"/>
    <property type="evidence" value="ECO:0007669"/>
    <property type="project" value="TreeGrafter"/>
</dbReference>
<evidence type="ECO:0000256" key="3">
    <source>
        <dbReference type="ARBA" id="ARBA00022692"/>
    </source>
</evidence>
<keyword evidence="9" id="KW-0325">Glycoprotein</keyword>
<feature type="compositionally biased region" description="Low complexity" evidence="12">
    <location>
        <begin position="116"/>
        <end position="129"/>
    </location>
</feature>
<dbReference type="InterPro" id="IPR002231">
    <property type="entry name" value="5HT_rcpt"/>
</dbReference>
<dbReference type="GO" id="GO:0004993">
    <property type="term" value="F:G protein-coupled serotonin receptor activity"/>
    <property type="evidence" value="ECO:0007669"/>
    <property type="project" value="InterPro"/>
</dbReference>
<dbReference type="PROSITE" id="PS50262">
    <property type="entry name" value="G_PROTEIN_RECEP_F1_2"/>
    <property type="match status" value="1"/>
</dbReference>
<feature type="domain" description="G-protein coupled receptors family 1 profile" evidence="14">
    <location>
        <begin position="182"/>
        <end position="464"/>
    </location>
</feature>
<dbReference type="InterPro" id="IPR000276">
    <property type="entry name" value="GPCR_Rhodpsn"/>
</dbReference>
<keyword evidence="16" id="KW-1185">Reference proteome</keyword>
<evidence type="ECO:0000256" key="4">
    <source>
        <dbReference type="ARBA" id="ARBA00022989"/>
    </source>
</evidence>
<evidence type="ECO:0000256" key="12">
    <source>
        <dbReference type="SAM" id="MobiDB-lite"/>
    </source>
</evidence>
<keyword evidence="10 11" id="KW-0807">Transducer</keyword>
<gene>
    <name evidence="15" type="ORF">KIL84_012032</name>
</gene>
<feature type="transmembrane region" description="Helical" evidence="13">
    <location>
        <begin position="203"/>
        <end position="221"/>
    </location>
</feature>
<dbReference type="Pfam" id="PF00001">
    <property type="entry name" value="7tm_1"/>
    <property type="match status" value="1"/>
</dbReference>
<dbReference type="GO" id="GO:0005886">
    <property type="term" value="C:plasma membrane"/>
    <property type="evidence" value="ECO:0007669"/>
    <property type="project" value="UniProtKB-SubCell"/>
</dbReference>
<dbReference type="AlphaFoldDB" id="A0A9D3XFP7"/>
<evidence type="ECO:0000256" key="8">
    <source>
        <dbReference type="ARBA" id="ARBA00023170"/>
    </source>
</evidence>
<feature type="compositionally biased region" description="Polar residues" evidence="12">
    <location>
        <begin position="1"/>
        <end position="12"/>
    </location>
</feature>
<keyword evidence="7" id="KW-1015">Disulfide bond</keyword>
<evidence type="ECO:0000256" key="13">
    <source>
        <dbReference type="SAM" id="Phobius"/>
    </source>
</evidence>
<keyword evidence="5 11" id="KW-0297">G-protein coupled receptor</keyword>
<sequence>MGHVLTSESFSSLIKPRRRLGLRSSPFPALHQGAGLGRPGTAPPGGLRGVPRRAGAGASGAVLPSPGQAGSPAPSPRPRSLPPAGAQRHGRASPQTSPRAGHGGAAGSQPATRALSPTAPSRPSPAAASMDGPLNLSATPWAAAANRSGGPPAALPGRAPLSVFGVLLLTLLALLAAATFLWNVLVLATILRVRAFHRVPHNLVASMAVSDVMVAALVMPLSLVHELAGRRWRLGRALCHVWIAFDVLCCTASIWNVTAIALDRYWSLSRHLEYTLRARRCISNAMIALTWALSAVIALAPLLFGWGETYSEGNQECQVSQEPSYTVFSTFGAFYLPLCVVLFVYWKIYKAAKFRIGSRKSNSITPVAPEGLEVKEASQQSQMVFTVRHATVTFQTDGDTWREQKEKKAVLMVGILIGVFVLCWIPFFITELINPLCSCDIPPIWKSIFLWLGYSNSFFNPLIYTAFNKNYNNAFRNLFSRQH</sequence>
<dbReference type="PROSITE" id="PS00237">
    <property type="entry name" value="G_PROTEIN_RECEP_F1_1"/>
    <property type="match status" value="1"/>
</dbReference>
<evidence type="ECO:0000256" key="9">
    <source>
        <dbReference type="ARBA" id="ARBA00023180"/>
    </source>
</evidence>
<keyword evidence="6 13" id="KW-0472">Membrane</keyword>
<feature type="transmembrane region" description="Helical" evidence="13">
    <location>
        <begin position="241"/>
        <end position="262"/>
    </location>
</feature>
<comment type="caution">
    <text evidence="15">The sequence shown here is derived from an EMBL/GenBank/DDBJ whole genome shotgun (WGS) entry which is preliminary data.</text>
</comment>
<protein>
    <recommendedName>
        <fullName evidence="14">G-protein coupled receptors family 1 profile domain-containing protein</fullName>
    </recommendedName>
</protein>
<evidence type="ECO:0000313" key="16">
    <source>
        <dbReference type="Proteomes" id="UP000827986"/>
    </source>
</evidence>
<dbReference type="SUPFAM" id="SSF81321">
    <property type="entry name" value="Family A G protein-coupled receptor-like"/>
    <property type="match status" value="1"/>
</dbReference>
<dbReference type="InterPro" id="IPR017452">
    <property type="entry name" value="GPCR_Rhodpsn_7TM"/>
</dbReference>
<evidence type="ECO:0000256" key="1">
    <source>
        <dbReference type="ARBA" id="ARBA00004651"/>
    </source>
</evidence>
<accession>A0A9D3XFP7</accession>
<keyword evidence="8 11" id="KW-0675">Receptor</keyword>
<dbReference type="PANTHER" id="PTHR24248:SF202">
    <property type="entry name" value="5-HYDROXYTRYPTAMINE RECEPTOR 5A"/>
    <property type="match status" value="1"/>
</dbReference>
<dbReference type="EMBL" id="JAHDVG010000474">
    <property type="protein sequence ID" value="KAH1178330.1"/>
    <property type="molecule type" value="Genomic_DNA"/>
</dbReference>
<comment type="similarity">
    <text evidence="11">Belongs to the G-protein coupled receptor 1 family.</text>
</comment>